<dbReference type="Proteomes" id="UP001238088">
    <property type="component" value="Unassembled WGS sequence"/>
</dbReference>
<keyword evidence="2" id="KW-1185">Reference proteome</keyword>
<reference evidence="1 2" key="1">
    <citation type="submission" date="2023-07" db="EMBL/GenBank/DDBJ databases">
        <title>Genomic Encyclopedia of Type Strains, Phase IV (KMG-IV): sequencing the most valuable type-strain genomes for metagenomic binning, comparative biology and taxonomic classification.</title>
        <authorList>
            <person name="Goeker M."/>
        </authorList>
    </citation>
    <scope>NUCLEOTIDE SEQUENCE [LARGE SCALE GENOMIC DNA]</scope>
    <source>
        <strain evidence="1 2">DSM 23494</strain>
    </source>
</reference>
<evidence type="ECO:0008006" key="3">
    <source>
        <dbReference type="Google" id="ProtNLM"/>
    </source>
</evidence>
<comment type="caution">
    <text evidence="1">The sequence shown here is derived from an EMBL/GenBank/DDBJ whole genome shotgun (WGS) entry which is preliminary data.</text>
</comment>
<dbReference type="RefSeq" id="WP_307474500.1">
    <property type="nucleotide sequence ID" value="NZ_JAUSUB010000007.1"/>
</dbReference>
<name>A0ABU0AHH3_9BACI</name>
<evidence type="ECO:0000313" key="1">
    <source>
        <dbReference type="EMBL" id="MDQ0270247.1"/>
    </source>
</evidence>
<sequence>MKILTDQLIKVEKPEQTPVALRSGQILSGTIKRYFPNETAEVQIGKQSFIARISIPLSVGESYWLQVQKEDGLVQLKVLETIVHGKQAIASAESLLHQLNIPVTKENISLVQFFLKEQLPLSKEVLERSLEWVKSSPSIETSQKAMQMMIERNWPFKAEVFQAVLSIISEGPITPQLNKLQLELKNYQGLQSARELSYRLQQLTEADSLQLINKLVQAWVKNSSPQSLAAFSMLKNIGIHSGTGNEGEALAKTLEKLFNGERTSLPISKVLSEVLTNNQTGNKPAFILSLAKLDTVLRQMGLSHQHLDVQHLINEVRTKENQFPVSEQRIIAILKDALSPYITKQGNDSNLISSMIINSERSPAFVMEQVKNLMDHPALIHPKMQSNQERLLLSSLRGEMSLELQSIETPQIKDLLKMAIKTLGLSHEQHLIQYLQSDDNQDAFKQDMLKPLLLRLLAEELPIGIKDTAKELLNKLTGFQLLSQEVGPIQQYAYQIPLPFLKKSTDLSIQWSGKKTSNGEIDPDHCRILFYLNLQSLDETIVDLLIQKRVMNITVINKHDWIDRAARPFIDQLKHNLEAQDYMVSSIRFIKEQKVIKPARSTLNITKPFNGVDIRV</sequence>
<accession>A0ABU0AHH3</accession>
<proteinExistence type="predicted"/>
<protein>
    <recommendedName>
        <fullName evidence="3">Flagellar hook-length control protein FliK</fullName>
    </recommendedName>
</protein>
<organism evidence="1 2">
    <name type="scientific">Cytobacillus purgationiresistens</name>
    <dbReference type="NCBI Taxonomy" id="863449"/>
    <lineage>
        <taxon>Bacteria</taxon>
        <taxon>Bacillati</taxon>
        <taxon>Bacillota</taxon>
        <taxon>Bacilli</taxon>
        <taxon>Bacillales</taxon>
        <taxon>Bacillaceae</taxon>
        <taxon>Cytobacillus</taxon>
    </lineage>
</organism>
<gene>
    <name evidence="1" type="ORF">J2S17_002122</name>
</gene>
<evidence type="ECO:0000313" key="2">
    <source>
        <dbReference type="Proteomes" id="UP001238088"/>
    </source>
</evidence>
<dbReference type="EMBL" id="JAUSUB010000007">
    <property type="protein sequence ID" value="MDQ0270247.1"/>
    <property type="molecule type" value="Genomic_DNA"/>
</dbReference>